<reference evidence="5" key="1">
    <citation type="submission" date="2021-11" db="EMBL/GenBank/DDBJ databases">
        <authorList>
            <consortium name="Genoscope - CEA"/>
            <person name="William W."/>
        </authorList>
    </citation>
    <scope>NUCLEOTIDE SEQUENCE</scope>
</reference>
<dbReference type="GO" id="GO:0071949">
    <property type="term" value="F:FAD binding"/>
    <property type="evidence" value="ECO:0007669"/>
    <property type="project" value="TreeGrafter"/>
</dbReference>
<keyword evidence="3" id="KW-0560">Oxidoreductase</keyword>
<proteinExistence type="predicted"/>
<dbReference type="PANTHER" id="PTHR43557:SF4">
    <property type="entry name" value="APOPTOSIS-INDUCING FACTOR 1, MITOCHONDRIAL"/>
    <property type="match status" value="1"/>
</dbReference>
<evidence type="ECO:0000256" key="3">
    <source>
        <dbReference type="ARBA" id="ARBA00023002"/>
    </source>
</evidence>
<dbReference type="Proteomes" id="UP000789595">
    <property type="component" value="Unassembled WGS sequence"/>
</dbReference>
<dbReference type="PANTHER" id="PTHR43557">
    <property type="entry name" value="APOPTOSIS-INDUCING FACTOR 1"/>
    <property type="match status" value="1"/>
</dbReference>
<dbReference type="InterPro" id="IPR036188">
    <property type="entry name" value="FAD/NAD-bd_sf"/>
</dbReference>
<keyword evidence="1" id="KW-0285">Flavoprotein</keyword>
<accession>A0A8J2WXY4</accession>
<evidence type="ECO:0000256" key="2">
    <source>
        <dbReference type="ARBA" id="ARBA00022827"/>
    </source>
</evidence>
<protein>
    <recommendedName>
        <fullName evidence="4">FAD/NAD(P)-binding domain-containing protein</fullName>
    </recommendedName>
</protein>
<dbReference type="SUPFAM" id="SSF51905">
    <property type="entry name" value="FAD/NAD(P)-binding domain"/>
    <property type="match status" value="1"/>
</dbReference>
<dbReference type="GO" id="GO:0016174">
    <property type="term" value="F:NAD(P)H oxidase H2O2-forming activity"/>
    <property type="evidence" value="ECO:0007669"/>
    <property type="project" value="TreeGrafter"/>
</dbReference>
<evidence type="ECO:0000259" key="4">
    <source>
        <dbReference type="Pfam" id="PF07992"/>
    </source>
</evidence>
<dbReference type="GO" id="GO:0012501">
    <property type="term" value="P:programmed cell death"/>
    <property type="evidence" value="ECO:0007669"/>
    <property type="project" value="TreeGrafter"/>
</dbReference>
<evidence type="ECO:0000256" key="1">
    <source>
        <dbReference type="ARBA" id="ARBA00022630"/>
    </source>
</evidence>
<sequence>MLLLQHLLRRAPAAAACTVLTASYTQARAQQAPLQCDDGLEEDDDDKFEGPRRHTLADPNRYDSIVIGCGVSGTAAVEAVAKHADRGHRCLVLESDAFAVRRCEALSAEVGSDIIDCVRARAESLNPLLRQVRTTHGDEYSYAKKCLVATGAAAAVPPPGFVDELCVESVRCLGHGEAADAAAVRDAFSVAKRGGKVCVVGGSWQAVALAAAVARAAPAETAGESASLVFPEATPIGARLPKDLGKKLRKRLEKRGVTVIALHQIRYVGPNEDNRKASHAVYLARADDAMRTSRCSADLVVVAGGEHVQQVQVSARDARSAPRGSTALEVVKATRLDDATRRRPIFVNEELSAGASVLACGDAAATPCRLETTTSALVNTTTHGQRGAVIAVETGTPHAVGTGNAAGRVLATGDGSSAAKVLAGLTPTLAADMRSTLGWHVGFVGKCDAALEAHVFSSKSVDVAIYVEKTDLGTGAFRRVPMGVVVVAKNRDLDAAAAADAAAVGLRAHMEPPAPDEHADATYRNDVDFLRGLAAAVAAAAGTDDFSLKHSQVISRADRLGPRYWDGQGAADTALFSRGGKTEMRSKRVAGAFSAQMGKGAAKELDDRRKAQAALEAGMGRLVAAAKGDAS</sequence>
<comment type="caution">
    <text evidence="5">The sequence shown here is derived from an EMBL/GenBank/DDBJ whole genome shotgun (WGS) entry which is preliminary data.</text>
</comment>
<dbReference type="AlphaFoldDB" id="A0A8J2WXY4"/>
<evidence type="ECO:0000313" key="6">
    <source>
        <dbReference type="Proteomes" id="UP000789595"/>
    </source>
</evidence>
<dbReference type="GO" id="GO:0033108">
    <property type="term" value="P:mitochondrial respiratory chain complex assembly"/>
    <property type="evidence" value="ECO:0007669"/>
    <property type="project" value="TreeGrafter"/>
</dbReference>
<dbReference type="Pfam" id="PF07992">
    <property type="entry name" value="Pyr_redox_2"/>
    <property type="match status" value="1"/>
</dbReference>
<name>A0A8J2WXY4_9STRA</name>
<dbReference type="InterPro" id="IPR023753">
    <property type="entry name" value="FAD/NAD-binding_dom"/>
</dbReference>
<dbReference type="Gene3D" id="3.50.50.60">
    <property type="entry name" value="FAD/NAD(P)-binding domain"/>
    <property type="match status" value="2"/>
</dbReference>
<dbReference type="OrthoDB" id="10632214at2759"/>
<keyword evidence="2" id="KW-0274">FAD</keyword>
<feature type="domain" description="FAD/NAD(P)-binding" evidence="4">
    <location>
        <begin position="63"/>
        <end position="311"/>
    </location>
</feature>
<gene>
    <name evidence="5" type="ORF">PECAL_1P25590</name>
</gene>
<organism evidence="5 6">
    <name type="scientific">Pelagomonas calceolata</name>
    <dbReference type="NCBI Taxonomy" id="35677"/>
    <lineage>
        <taxon>Eukaryota</taxon>
        <taxon>Sar</taxon>
        <taxon>Stramenopiles</taxon>
        <taxon>Ochrophyta</taxon>
        <taxon>Pelagophyceae</taxon>
        <taxon>Pelagomonadales</taxon>
        <taxon>Pelagomonadaceae</taxon>
        <taxon>Pelagomonas</taxon>
    </lineage>
</organism>
<keyword evidence="6" id="KW-1185">Reference proteome</keyword>
<dbReference type="InterPro" id="IPR050446">
    <property type="entry name" value="FAD-oxidoreductase/Apoptosis"/>
</dbReference>
<dbReference type="EMBL" id="CAKKNE010000001">
    <property type="protein sequence ID" value="CAH0366086.1"/>
    <property type="molecule type" value="Genomic_DNA"/>
</dbReference>
<evidence type="ECO:0000313" key="5">
    <source>
        <dbReference type="EMBL" id="CAH0366086.1"/>
    </source>
</evidence>
<dbReference type="GO" id="GO:0005739">
    <property type="term" value="C:mitochondrion"/>
    <property type="evidence" value="ECO:0007669"/>
    <property type="project" value="TreeGrafter"/>
</dbReference>